<organism evidence="9">
    <name type="scientific">Calliarthron tuberculosum</name>
    <name type="common">Coralline red alga</name>
    <name type="synonym">Corallina tuberculosa</name>
    <dbReference type="NCBI Taxonomy" id="48942"/>
    <lineage>
        <taxon>Eukaryota</taxon>
        <taxon>Rhodophyta</taxon>
        <taxon>Florideophyceae</taxon>
        <taxon>Corallinophycidae</taxon>
        <taxon>Corallinales</taxon>
        <taxon>Corallinaceae</taxon>
        <taxon>Corallinoideae</taxon>
        <taxon>Calliarthron</taxon>
    </lineage>
</organism>
<dbReference type="Pfam" id="PF00276">
    <property type="entry name" value="Ribosomal_L23"/>
    <property type="match status" value="1"/>
</dbReference>
<gene>
    <name evidence="7 9" type="primary">rpl23</name>
</gene>
<keyword evidence="2 7" id="KW-0699">rRNA-binding</keyword>
<keyword evidence="9" id="KW-0150">Chloroplast</keyword>
<evidence type="ECO:0000313" key="9">
    <source>
        <dbReference type="EMBL" id="AGA63838.1"/>
    </source>
</evidence>
<reference evidence="9" key="1">
    <citation type="journal article" date="2013" name="PLoS ONE">
        <title>Evolution of red algal plastid genomes: ancient architectures, introns, horizontal gene transfer, and taxonomic utility of plastid markers.</title>
        <authorList>
            <person name="Janouskovec J."/>
            <person name="Liu S.-L."/>
            <person name="Martone P.T."/>
            <person name="Carre W."/>
            <person name="Leblanc C."/>
            <person name="Collen J."/>
            <person name="Keeling P.J."/>
        </authorList>
    </citation>
    <scope>NUCLEOTIDE SEQUENCE</scope>
</reference>
<dbReference type="GO" id="GO:0006412">
    <property type="term" value="P:translation"/>
    <property type="evidence" value="ECO:0007669"/>
    <property type="project" value="UniProtKB-UniRule"/>
</dbReference>
<keyword evidence="3 7" id="KW-0694">RNA-binding</keyword>
<dbReference type="RefSeq" id="YP_007878227.1">
    <property type="nucleotide sequence ID" value="NC_021075.1"/>
</dbReference>
<dbReference type="NCBIfam" id="NF004368">
    <property type="entry name" value="PRK05738.3-4"/>
    <property type="match status" value="1"/>
</dbReference>
<comment type="subunit">
    <text evidence="7">Part of the 50S ribosomal subunit.</text>
</comment>
<keyword evidence="4 7" id="KW-0689">Ribosomal protein</keyword>
<accession>M4IU61</accession>
<evidence type="ECO:0000256" key="5">
    <source>
        <dbReference type="ARBA" id="ARBA00023274"/>
    </source>
</evidence>
<dbReference type="HAMAP" id="MF_01369_B">
    <property type="entry name" value="Ribosomal_uL23_B"/>
    <property type="match status" value="1"/>
</dbReference>
<dbReference type="InterPro" id="IPR012677">
    <property type="entry name" value="Nucleotide-bd_a/b_plait_sf"/>
</dbReference>
<dbReference type="InterPro" id="IPR013025">
    <property type="entry name" value="Ribosomal_uL23-like"/>
</dbReference>
<dbReference type="PROSITE" id="PS00050">
    <property type="entry name" value="RIBOSOMAL_L23"/>
    <property type="match status" value="1"/>
</dbReference>
<dbReference type="FunFam" id="3.30.70.330:FF:000001">
    <property type="entry name" value="50S ribosomal protein L23"/>
    <property type="match status" value="1"/>
</dbReference>
<dbReference type="GO" id="GO:0003735">
    <property type="term" value="F:structural constituent of ribosome"/>
    <property type="evidence" value="ECO:0007669"/>
    <property type="project" value="InterPro"/>
</dbReference>
<evidence type="ECO:0000256" key="8">
    <source>
        <dbReference type="RuleBase" id="RU003934"/>
    </source>
</evidence>
<evidence type="ECO:0000256" key="6">
    <source>
        <dbReference type="ARBA" id="ARBA00035287"/>
    </source>
</evidence>
<dbReference type="Gene3D" id="3.30.70.330">
    <property type="match status" value="1"/>
</dbReference>
<geneLocation type="chloroplast" evidence="9"/>
<dbReference type="InterPro" id="IPR012678">
    <property type="entry name" value="Ribosomal_uL23/eL15/eS24_sf"/>
</dbReference>
<comment type="subcellular location">
    <subcellularLocation>
        <location evidence="7">Plastid</location>
        <location evidence="7">Chloroplast</location>
    </subcellularLocation>
</comment>
<dbReference type="AlphaFoldDB" id="M4IU61"/>
<keyword evidence="9" id="KW-0934">Plastid</keyword>
<evidence type="ECO:0000256" key="3">
    <source>
        <dbReference type="ARBA" id="ARBA00022884"/>
    </source>
</evidence>
<name>M4IU61_CALTB</name>
<evidence type="ECO:0000256" key="1">
    <source>
        <dbReference type="ARBA" id="ARBA00006700"/>
    </source>
</evidence>
<protein>
    <recommendedName>
        <fullName evidence="6 7">Large ribosomal subunit protein uL23c</fullName>
    </recommendedName>
</protein>
<evidence type="ECO:0000256" key="2">
    <source>
        <dbReference type="ARBA" id="ARBA00022730"/>
    </source>
</evidence>
<evidence type="ECO:0000256" key="7">
    <source>
        <dbReference type="HAMAP-Rule" id="MF_01369"/>
    </source>
</evidence>
<dbReference type="SUPFAM" id="SSF54189">
    <property type="entry name" value="Ribosomal proteins S24e, L23 and L15e"/>
    <property type="match status" value="1"/>
</dbReference>
<evidence type="ECO:0000256" key="4">
    <source>
        <dbReference type="ARBA" id="ARBA00022980"/>
    </source>
</evidence>
<dbReference type="EMBL" id="KC153978">
    <property type="protein sequence ID" value="AGA63838.1"/>
    <property type="molecule type" value="Genomic_DNA"/>
</dbReference>
<proteinExistence type="inferred from homology"/>
<dbReference type="GO" id="GO:1990904">
    <property type="term" value="C:ribonucleoprotein complex"/>
    <property type="evidence" value="ECO:0007669"/>
    <property type="project" value="UniProtKB-KW"/>
</dbReference>
<dbReference type="GO" id="GO:0019843">
    <property type="term" value="F:rRNA binding"/>
    <property type="evidence" value="ECO:0007669"/>
    <property type="project" value="UniProtKB-UniRule"/>
</dbReference>
<dbReference type="GeneID" id="15329198"/>
<dbReference type="InterPro" id="IPR001014">
    <property type="entry name" value="Ribosomal_uL23_CS"/>
</dbReference>
<dbReference type="NCBIfam" id="NF004363">
    <property type="entry name" value="PRK05738.2-4"/>
    <property type="match status" value="1"/>
</dbReference>
<sequence>MNREQQKKLLSIIKKPIITDKTTKLLENNQYCFQVNHKSNKIEIKLAIEYIFNVKVKKINTYHAPRKKRTVARFKGYKAHYKKAIVTLSENDTINLFSDN</sequence>
<dbReference type="GO" id="GO:0005840">
    <property type="term" value="C:ribosome"/>
    <property type="evidence" value="ECO:0007669"/>
    <property type="project" value="UniProtKB-KW"/>
</dbReference>
<comment type="function">
    <text evidence="7">Binds to 23S rRNA.</text>
</comment>
<comment type="similarity">
    <text evidence="1 7 8">Belongs to the universal ribosomal protein uL23 family.</text>
</comment>
<dbReference type="PANTHER" id="PTHR11620">
    <property type="entry name" value="60S RIBOSOMAL PROTEIN L23A"/>
    <property type="match status" value="1"/>
</dbReference>
<keyword evidence="5 7" id="KW-0687">Ribonucleoprotein</keyword>
<dbReference type="GO" id="GO:0009507">
    <property type="term" value="C:chloroplast"/>
    <property type="evidence" value="ECO:0007669"/>
    <property type="project" value="UniProtKB-SubCell"/>
</dbReference>